<dbReference type="SUPFAM" id="SSF89392">
    <property type="entry name" value="Prokaryotic lipoproteins and lipoprotein localization factors"/>
    <property type="match status" value="1"/>
</dbReference>
<feature type="compositionally biased region" description="Low complexity" evidence="1">
    <location>
        <begin position="308"/>
        <end position="317"/>
    </location>
</feature>
<dbReference type="InterPro" id="IPR029046">
    <property type="entry name" value="LolA/LolB/LppX"/>
</dbReference>
<sequence length="317" mass="33947">MKRVGEETIDGVRTTHYRGTITLGQMRASLKDEDATTRERREKNLKAYEEMGVDRLSMDMWIDPDGHTKRFRIRGEGEKGPLDMTITFSALNEPVTVKAPPADQTTDISELARGPRADPAGAASPMGGRLTYGRSPHPWAAAAGSDARCARPGREGRVVLHPCAGQPVPGGDEGGVHIPRPGRDAQGVGEIVHPLSYRGAARFGVQHPQRLVLLDEVLKDDRVGHQHGSGPFSADGVTPGGYPHGRGHVRVSSDRGSRQRPPTAAADSGRRQGPPTAAARVRCRVAPGAGWPGPGAPGRRCRTGSRGRGTPRPARRR</sequence>
<feature type="region of interest" description="Disordered" evidence="1">
    <location>
        <begin position="224"/>
        <end position="317"/>
    </location>
</feature>
<dbReference type="AlphaFoldDB" id="A0A4D4KW79"/>
<evidence type="ECO:0000313" key="2">
    <source>
        <dbReference type="EMBL" id="GDY51126.1"/>
    </source>
</evidence>
<evidence type="ECO:0000256" key="1">
    <source>
        <dbReference type="SAM" id="MobiDB-lite"/>
    </source>
</evidence>
<accession>A0A4D4KW79</accession>
<organism evidence="2 3">
    <name type="scientific">Streptomyces violaceusniger</name>
    <dbReference type="NCBI Taxonomy" id="68280"/>
    <lineage>
        <taxon>Bacteria</taxon>
        <taxon>Bacillati</taxon>
        <taxon>Actinomycetota</taxon>
        <taxon>Actinomycetes</taxon>
        <taxon>Kitasatosporales</taxon>
        <taxon>Streptomycetaceae</taxon>
        <taxon>Streptomyces</taxon>
        <taxon>Streptomyces violaceusniger group</taxon>
    </lineage>
</organism>
<evidence type="ECO:0000313" key="3">
    <source>
        <dbReference type="Proteomes" id="UP000301309"/>
    </source>
</evidence>
<proteinExistence type="predicted"/>
<comment type="caution">
    <text evidence="2">The sequence shown here is derived from an EMBL/GenBank/DDBJ whole genome shotgun (WGS) entry which is preliminary data.</text>
</comment>
<name>A0A4D4KW79_STRVO</name>
<dbReference type="Gene3D" id="2.50.20.20">
    <property type="match status" value="1"/>
</dbReference>
<dbReference type="EMBL" id="BJHW01000001">
    <property type="protein sequence ID" value="GDY51126.1"/>
    <property type="molecule type" value="Genomic_DNA"/>
</dbReference>
<protein>
    <submittedName>
        <fullName evidence="2">Uncharacterized protein</fullName>
    </submittedName>
</protein>
<keyword evidence="3" id="KW-1185">Reference proteome</keyword>
<reference evidence="2 3" key="1">
    <citation type="journal article" date="2020" name="Int. J. Syst. Evol. Microbiol.">
        <title>Reclassification of Streptomyces castelarensis and Streptomyces sporoclivatus as later heterotypic synonyms of Streptomyces antimycoticus.</title>
        <authorList>
            <person name="Komaki H."/>
            <person name="Tamura T."/>
        </authorList>
    </citation>
    <scope>NUCLEOTIDE SEQUENCE [LARGE SCALE GENOMIC DNA]</scope>
    <source>
        <strain evidence="2 3">NBRC 13459</strain>
    </source>
</reference>
<dbReference type="Proteomes" id="UP000301309">
    <property type="component" value="Unassembled WGS sequence"/>
</dbReference>
<gene>
    <name evidence="2" type="ORF">SVIO_017490</name>
</gene>